<dbReference type="Gene3D" id="1.25.40.420">
    <property type="match status" value="1"/>
</dbReference>
<protein>
    <recommendedName>
        <fullName evidence="5">BACK domain-containing protein</fullName>
    </recommendedName>
</protein>
<sequence>MELDLCDLLDREEMTWLEMQQAGFNVDPLVTGYCGDEVAVWVHVEDSAGTRKEHVIASPSYLRKSGWFKAALGFKEQQPEQITLQMHVSQPEDVELGVLLVSWLHDGVMPSHVRQCQHSLLVLLDLAGYYQLPCLVDSLLTWLLVQLHGQPAWSTLLCMCRASPEPWLCASQLFAPAASLARAKLLAALAPYDLELLQQSAHGASMLLTLPYDILLQLLHSHETRVAAESSVAALITTWLAAQPEPATPEQQLELAHCLRLRGMPAYYLQQVLPQLRWWSETMGTAACKAQYWLQVCKEAEQQQISPCCSSPGSSTGSDCSDSSRYSNRSANSDTSSVVRRALERKLKAAKATPEETHTWLLLLRDPRAPSAVSQLQLAAGLDQQQLAQAYADRPAVGDARWQGAGYHAFAGLEWQLCWRLAPGRVRGKLGLQLHVGVVFSLATEQGLTGTLVRLPTPVLHHSRAVVPGGSVVTRAQAAAEGCDPWRQLAVLKQGGVLACREVLPLRLSCEGRGWGEAEQRCLARFLDDDSGRLELRVGGICDVQ</sequence>
<name>A0A383WI56_TETOB</name>
<accession>A0A383WI56</accession>
<dbReference type="EMBL" id="FNXT01001274">
    <property type="protein sequence ID" value="SZX77140.1"/>
    <property type="molecule type" value="Genomic_DNA"/>
</dbReference>
<keyword evidence="4" id="KW-1185">Reference proteome</keyword>
<evidence type="ECO:0000313" key="2">
    <source>
        <dbReference type="EMBL" id="SZX62958.1"/>
    </source>
</evidence>
<dbReference type="AlphaFoldDB" id="A0A383WI56"/>
<dbReference type="EMBL" id="FNXT01000272">
    <property type="protein sequence ID" value="SZX62958.1"/>
    <property type="molecule type" value="Genomic_DNA"/>
</dbReference>
<gene>
    <name evidence="3" type="ORF">BQ4739_LOCUS17486</name>
    <name evidence="2" type="ORF">BQ4739_LOCUS3531</name>
</gene>
<reference evidence="3 4" key="1">
    <citation type="submission" date="2016-10" db="EMBL/GenBank/DDBJ databases">
        <authorList>
            <person name="Cai Z."/>
        </authorList>
    </citation>
    <scope>NUCLEOTIDE SEQUENCE [LARGE SCALE GENOMIC DNA]</scope>
</reference>
<evidence type="ECO:0000313" key="3">
    <source>
        <dbReference type="EMBL" id="SZX77140.1"/>
    </source>
</evidence>
<organism evidence="3 4">
    <name type="scientific">Tetradesmus obliquus</name>
    <name type="common">Green alga</name>
    <name type="synonym">Acutodesmus obliquus</name>
    <dbReference type="NCBI Taxonomy" id="3088"/>
    <lineage>
        <taxon>Eukaryota</taxon>
        <taxon>Viridiplantae</taxon>
        <taxon>Chlorophyta</taxon>
        <taxon>core chlorophytes</taxon>
        <taxon>Chlorophyceae</taxon>
        <taxon>CS clade</taxon>
        <taxon>Sphaeropleales</taxon>
        <taxon>Scenedesmaceae</taxon>
        <taxon>Tetradesmus</taxon>
    </lineage>
</organism>
<feature type="region of interest" description="Disordered" evidence="1">
    <location>
        <begin position="306"/>
        <end position="333"/>
    </location>
</feature>
<evidence type="ECO:0000256" key="1">
    <source>
        <dbReference type="SAM" id="MobiDB-lite"/>
    </source>
</evidence>
<proteinExistence type="predicted"/>
<evidence type="ECO:0008006" key="5">
    <source>
        <dbReference type="Google" id="ProtNLM"/>
    </source>
</evidence>
<dbReference type="Proteomes" id="UP000256970">
    <property type="component" value="Unassembled WGS sequence"/>
</dbReference>
<evidence type="ECO:0000313" key="4">
    <source>
        <dbReference type="Proteomes" id="UP000256970"/>
    </source>
</evidence>